<comment type="caution">
    <text evidence="1">The sequence shown here is derived from an EMBL/GenBank/DDBJ whole genome shotgun (WGS) entry which is preliminary data.</text>
</comment>
<keyword evidence="2" id="KW-1185">Reference proteome</keyword>
<dbReference type="Pfam" id="PF14299">
    <property type="entry name" value="PP2"/>
    <property type="match status" value="1"/>
</dbReference>
<sequence length="96" mass="11052">MPLKGDAFNRNILTIPTNNCLYTAEPHMVRRFSEVAYLASVRRLDICGTIDTKRLSPKTEYVAYLVFMLANRSNRLESAKSSIRFVNYESEIDTEN</sequence>
<dbReference type="AlphaFoldDB" id="A0A9J5X331"/>
<dbReference type="OrthoDB" id="1918565at2759"/>
<proteinExistence type="predicted"/>
<dbReference type="PANTHER" id="PTHR32278">
    <property type="entry name" value="F-BOX DOMAIN-CONTAINING PROTEIN"/>
    <property type="match status" value="1"/>
</dbReference>
<dbReference type="InterPro" id="IPR025886">
    <property type="entry name" value="PP2-like"/>
</dbReference>
<gene>
    <name evidence="1" type="ORF">H5410_052456</name>
</gene>
<name>A0A9J5X331_SOLCO</name>
<reference evidence="1 2" key="1">
    <citation type="submission" date="2020-09" db="EMBL/GenBank/DDBJ databases">
        <title>De no assembly of potato wild relative species, Solanum commersonii.</title>
        <authorList>
            <person name="Cho K."/>
        </authorList>
    </citation>
    <scope>NUCLEOTIDE SEQUENCE [LARGE SCALE GENOMIC DNA]</scope>
    <source>
        <strain evidence="1">LZ3.2</strain>
        <tissue evidence="1">Leaf</tissue>
    </source>
</reference>
<accession>A0A9J5X331</accession>
<organism evidence="1 2">
    <name type="scientific">Solanum commersonii</name>
    <name type="common">Commerson's wild potato</name>
    <name type="synonym">Commerson's nightshade</name>
    <dbReference type="NCBI Taxonomy" id="4109"/>
    <lineage>
        <taxon>Eukaryota</taxon>
        <taxon>Viridiplantae</taxon>
        <taxon>Streptophyta</taxon>
        <taxon>Embryophyta</taxon>
        <taxon>Tracheophyta</taxon>
        <taxon>Spermatophyta</taxon>
        <taxon>Magnoliopsida</taxon>
        <taxon>eudicotyledons</taxon>
        <taxon>Gunneridae</taxon>
        <taxon>Pentapetalae</taxon>
        <taxon>asterids</taxon>
        <taxon>lamiids</taxon>
        <taxon>Solanales</taxon>
        <taxon>Solanaceae</taxon>
        <taxon>Solanoideae</taxon>
        <taxon>Solaneae</taxon>
        <taxon>Solanum</taxon>
    </lineage>
</organism>
<dbReference type="PANTHER" id="PTHR32278:SF81">
    <property type="entry name" value="F-BOX FAMILY PROTEIN"/>
    <property type="match status" value="1"/>
</dbReference>
<evidence type="ECO:0000313" key="1">
    <source>
        <dbReference type="EMBL" id="KAG5581829.1"/>
    </source>
</evidence>
<protein>
    <submittedName>
        <fullName evidence="1">Uncharacterized protein</fullName>
    </submittedName>
</protein>
<evidence type="ECO:0000313" key="2">
    <source>
        <dbReference type="Proteomes" id="UP000824120"/>
    </source>
</evidence>
<dbReference type="Proteomes" id="UP000824120">
    <property type="component" value="Chromosome 10"/>
</dbReference>
<dbReference type="EMBL" id="JACXVP010000010">
    <property type="protein sequence ID" value="KAG5581829.1"/>
    <property type="molecule type" value="Genomic_DNA"/>
</dbReference>